<dbReference type="GO" id="GO:0016485">
    <property type="term" value="P:protein processing"/>
    <property type="evidence" value="ECO:0007669"/>
    <property type="project" value="InterPro"/>
</dbReference>
<dbReference type="GO" id="GO:0005777">
    <property type="term" value="C:peroxisome"/>
    <property type="evidence" value="ECO:0007669"/>
    <property type="project" value="InterPro"/>
</dbReference>
<dbReference type="Gene3D" id="2.40.10.10">
    <property type="entry name" value="Trypsin-like serine proteases"/>
    <property type="match status" value="2"/>
</dbReference>
<dbReference type="InterPro" id="IPR009003">
    <property type="entry name" value="Peptidase_S1_PA"/>
</dbReference>
<feature type="compositionally biased region" description="Basic and acidic residues" evidence="1">
    <location>
        <begin position="169"/>
        <end position="179"/>
    </location>
</feature>
<name>A0AAD9IGX6_PROWI</name>
<evidence type="ECO:0000313" key="3">
    <source>
        <dbReference type="Proteomes" id="UP001255856"/>
    </source>
</evidence>
<dbReference type="SUPFAM" id="SSF50494">
    <property type="entry name" value="Trypsin-like serine proteases"/>
    <property type="match status" value="1"/>
</dbReference>
<reference evidence="2" key="1">
    <citation type="submission" date="2021-01" db="EMBL/GenBank/DDBJ databases">
        <authorList>
            <person name="Eckstrom K.M.E."/>
        </authorList>
    </citation>
    <scope>NUCLEOTIDE SEQUENCE</scope>
    <source>
        <strain evidence="2">UVCC 0001</strain>
    </source>
</reference>
<organism evidence="2 3">
    <name type="scientific">Prototheca wickerhamii</name>
    <dbReference type="NCBI Taxonomy" id="3111"/>
    <lineage>
        <taxon>Eukaryota</taxon>
        <taxon>Viridiplantae</taxon>
        <taxon>Chlorophyta</taxon>
        <taxon>core chlorophytes</taxon>
        <taxon>Trebouxiophyceae</taxon>
        <taxon>Chlorellales</taxon>
        <taxon>Chlorellaceae</taxon>
        <taxon>Prototheca</taxon>
    </lineage>
</organism>
<protein>
    <submittedName>
        <fullName evidence="2">Uncharacterized protein</fullName>
    </submittedName>
</protein>
<feature type="compositionally biased region" description="Basic and acidic residues" evidence="1">
    <location>
        <begin position="189"/>
        <end position="203"/>
    </location>
</feature>
<dbReference type="Proteomes" id="UP001255856">
    <property type="component" value="Unassembled WGS sequence"/>
</dbReference>
<keyword evidence="3" id="KW-1185">Reference proteome</keyword>
<dbReference type="EMBL" id="JASFZW010000008">
    <property type="protein sequence ID" value="KAK2077005.1"/>
    <property type="molecule type" value="Genomic_DNA"/>
</dbReference>
<dbReference type="Pfam" id="PF13365">
    <property type="entry name" value="Trypsin_2"/>
    <property type="match status" value="1"/>
</dbReference>
<dbReference type="InterPro" id="IPR039245">
    <property type="entry name" value="TYSND1/DEG15"/>
</dbReference>
<dbReference type="AlphaFoldDB" id="A0AAD9IGX6"/>
<proteinExistence type="predicted"/>
<feature type="region of interest" description="Disordered" evidence="1">
    <location>
        <begin position="169"/>
        <end position="203"/>
    </location>
</feature>
<gene>
    <name evidence="2" type="ORF">QBZ16_005233</name>
</gene>
<evidence type="ECO:0000313" key="2">
    <source>
        <dbReference type="EMBL" id="KAK2077005.1"/>
    </source>
</evidence>
<dbReference type="InterPro" id="IPR043504">
    <property type="entry name" value="Peptidase_S1_PA_chymotrypsin"/>
</dbReference>
<dbReference type="GO" id="GO:0004252">
    <property type="term" value="F:serine-type endopeptidase activity"/>
    <property type="evidence" value="ECO:0007669"/>
    <property type="project" value="InterPro"/>
</dbReference>
<evidence type="ECO:0000256" key="1">
    <source>
        <dbReference type="SAM" id="MobiDB-lite"/>
    </source>
</evidence>
<accession>A0AAD9IGX6</accession>
<dbReference type="PANTHER" id="PTHR21004:SF0">
    <property type="entry name" value="PEROXISOMAL LEADER PEPTIDE-PROCESSING PROTEASE"/>
    <property type="match status" value="1"/>
</dbReference>
<dbReference type="GO" id="GO:0031998">
    <property type="term" value="P:regulation of fatty acid beta-oxidation"/>
    <property type="evidence" value="ECO:0007669"/>
    <property type="project" value="TreeGrafter"/>
</dbReference>
<dbReference type="PANTHER" id="PTHR21004">
    <property type="entry name" value="SERINE PROTEASE-RELATED"/>
    <property type="match status" value="1"/>
</dbReference>
<comment type="caution">
    <text evidence="2">The sequence shown here is derived from an EMBL/GenBank/DDBJ whole genome shotgun (WGS) entry which is preliminary data.</text>
</comment>
<sequence>MESGPVTLGSAWASGFLVSDDGHIFTVAHLFQDAKAPTAQVGFEDGRRRIWIRAEIVHIFQNWMDLAVLKVDARRLPKAIVEHEGQPTMLLTSASVKGGASGAPVLAAASGQLLGMVTSNTRHALGKTYPKLNFVLPGVIIAEVAGAVTGPGPRAALEALGAASPDRSRLWNLGREEPGRGSAPPVPKKLQDLLRDQQARPKL</sequence>